<dbReference type="InterPro" id="IPR036388">
    <property type="entry name" value="WH-like_DNA-bd_sf"/>
</dbReference>
<keyword evidence="3" id="KW-0804">Transcription</keyword>
<dbReference type="Pfam" id="PF07729">
    <property type="entry name" value="FCD"/>
    <property type="match status" value="1"/>
</dbReference>
<dbReference type="InterPro" id="IPR011711">
    <property type="entry name" value="GntR_C"/>
</dbReference>
<keyword evidence="1" id="KW-0805">Transcription regulation</keyword>
<evidence type="ECO:0000313" key="5">
    <source>
        <dbReference type="EMBL" id="TBT96179.1"/>
    </source>
</evidence>
<dbReference type="PANTHER" id="PTHR43537">
    <property type="entry name" value="TRANSCRIPTIONAL REGULATOR, GNTR FAMILY"/>
    <property type="match status" value="1"/>
</dbReference>
<dbReference type="EMBL" id="SDMR01000001">
    <property type="protein sequence ID" value="TBT96179.1"/>
    <property type="molecule type" value="Genomic_DNA"/>
</dbReference>
<name>A0A4Q9KQJ2_PROTD</name>
<dbReference type="InterPro" id="IPR008920">
    <property type="entry name" value="TF_FadR/GntR_C"/>
</dbReference>
<dbReference type="AlphaFoldDB" id="A0A4Q9KQJ2"/>
<feature type="domain" description="HTH gntR-type" evidence="4">
    <location>
        <begin position="4"/>
        <end position="72"/>
    </location>
</feature>
<evidence type="ECO:0000256" key="2">
    <source>
        <dbReference type="ARBA" id="ARBA00023125"/>
    </source>
</evidence>
<comment type="caution">
    <text evidence="5">The sequence shown here is derived from an EMBL/GenBank/DDBJ whole genome shotgun (WGS) entry which is preliminary data.</text>
</comment>
<dbReference type="InterPro" id="IPR000524">
    <property type="entry name" value="Tscrpt_reg_HTH_GntR"/>
</dbReference>
<proteinExistence type="predicted"/>
<dbReference type="Proteomes" id="UP000291933">
    <property type="component" value="Unassembled WGS sequence"/>
</dbReference>
<sequence length="235" mass="25489">MASSDRDRTTVAAIKKLILDRRLTPGDPMPTESELMDTLDVSRSSVREAVRTLVALDILQVRHGTGTFVGGMSLRPLVEAMVFRGILSPGDSFDSLREVVEVRMGLDFALAPRVVESLSGTDGGQLHAYVAGMEASAARNERFLADDRAFHLDLAGRLDNRLYAELVAAFWDIHKSTAPSLGMVNRRDLAETAAAHGAMLRTAQAGDLDGYRAAITDHYAPLLRVLADQAQQQAS</sequence>
<reference evidence="5 6" key="1">
    <citation type="submission" date="2019-01" db="EMBL/GenBank/DDBJ databases">
        <title>Lactibacter flavus gen. nov., sp. nov., a novel bacterium of the family Propionibacteriaceae isolated from raw milk and dairy products.</title>
        <authorList>
            <person name="Huptas C."/>
            <person name="Wenning M."/>
            <person name="Breitenwieser F."/>
            <person name="Doll E."/>
            <person name="Von Neubeck M."/>
            <person name="Busse H.-J."/>
            <person name="Scherer S."/>
        </authorList>
    </citation>
    <scope>NUCLEOTIDE SEQUENCE [LARGE SCALE GENOMIC DNA]</scope>
    <source>
        <strain evidence="5 6">DSM 22130</strain>
    </source>
</reference>
<dbReference type="Pfam" id="PF00392">
    <property type="entry name" value="GntR"/>
    <property type="match status" value="1"/>
</dbReference>
<dbReference type="Gene3D" id="1.10.10.10">
    <property type="entry name" value="Winged helix-like DNA-binding domain superfamily/Winged helix DNA-binding domain"/>
    <property type="match status" value="1"/>
</dbReference>
<evidence type="ECO:0000256" key="3">
    <source>
        <dbReference type="ARBA" id="ARBA00023163"/>
    </source>
</evidence>
<accession>A0A4Q9KQJ2</accession>
<gene>
    <name evidence="5" type="ORF">ET996_00445</name>
</gene>
<dbReference type="CDD" id="cd07377">
    <property type="entry name" value="WHTH_GntR"/>
    <property type="match status" value="1"/>
</dbReference>
<dbReference type="SMART" id="SM00345">
    <property type="entry name" value="HTH_GNTR"/>
    <property type="match status" value="1"/>
</dbReference>
<dbReference type="SUPFAM" id="SSF46785">
    <property type="entry name" value="Winged helix' DNA-binding domain"/>
    <property type="match status" value="1"/>
</dbReference>
<organism evidence="5 6">
    <name type="scientific">Propioniciclava tarda</name>
    <dbReference type="NCBI Taxonomy" id="433330"/>
    <lineage>
        <taxon>Bacteria</taxon>
        <taxon>Bacillati</taxon>
        <taxon>Actinomycetota</taxon>
        <taxon>Actinomycetes</taxon>
        <taxon>Propionibacteriales</taxon>
        <taxon>Propionibacteriaceae</taxon>
        <taxon>Propioniciclava</taxon>
    </lineage>
</organism>
<evidence type="ECO:0000256" key="1">
    <source>
        <dbReference type="ARBA" id="ARBA00023015"/>
    </source>
</evidence>
<protein>
    <submittedName>
        <fullName evidence="5">FadR family transcriptional regulator</fullName>
    </submittedName>
</protein>
<dbReference type="Gene3D" id="1.20.120.530">
    <property type="entry name" value="GntR ligand-binding domain-like"/>
    <property type="match status" value="1"/>
</dbReference>
<dbReference type="PROSITE" id="PS50949">
    <property type="entry name" value="HTH_GNTR"/>
    <property type="match status" value="1"/>
</dbReference>
<keyword evidence="2" id="KW-0238">DNA-binding</keyword>
<evidence type="ECO:0000259" key="4">
    <source>
        <dbReference type="PROSITE" id="PS50949"/>
    </source>
</evidence>
<dbReference type="GO" id="GO:0003700">
    <property type="term" value="F:DNA-binding transcription factor activity"/>
    <property type="evidence" value="ECO:0007669"/>
    <property type="project" value="InterPro"/>
</dbReference>
<evidence type="ECO:0000313" key="6">
    <source>
        <dbReference type="Proteomes" id="UP000291933"/>
    </source>
</evidence>
<dbReference type="GO" id="GO:0003677">
    <property type="term" value="F:DNA binding"/>
    <property type="evidence" value="ECO:0007669"/>
    <property type="project" value="UniProtKB-KW"/>
</dbReference>
<dbReference type="OrthoDB" id="155424at2"/>
<dbReference type="RefSeq" id="WP_131170592.1">
    <property type="nucleotide sequence ID" value="NZ_FXTL01000001.1"/>
</dbReference>
<dbReference type="PRINTS" id="PR00035">
    <property type="entry name" value="HTHGNTR"/>
</dbReference>
<dbReference type="InterPro" id="IPR036390">
    <property type="entry name" value="WH_DNA-bd_sf"/>
</dbReference>
<dbReference type="SUPFAM" id="SSF48008">
    <property type="entry name" value="GntR ligand-binding domain-like"/>
    <property type="match status" value="1"/>
</dbReference>
<dbReference type="PANTHER" id="PTHR43537:SF5">
    <property type="entry name" value="UXU OPERON TRANSCRIPTIONAL REGULATOR"/>
    <property type="match status" value="1"/>
</dbReference>
<keyword evidence="6" id="KW-1185">Reference proteome</keyword>